<reference evidence="2 3" key="1">
    <citation type="submission" date="2018-10" db="EMBL/GenBank/DDBJ databases">
        <title>A high-quality apple genome assembly.</title>
        <authorList>
            <person name="Hu J."/>
        </authorList>
    </citation>
    <scope>NUCLEOTIDE SEQUENCE [LARGE SCALE GENOMIC DNA]</scope>
    <source>
        <strain evidence="3">cv. HFTH1</strain>
        <tissue evidence="2">Young leaf</tissue>
    </source>
</reference>
<comment type="caution">
    <text evidence="2">The sequence shown here is derived from an EMBL/GenBank/DDBJ whole genome shotgun (WGS) entry which is preliminary data.</text>
</comment>
<dbReference type="PANTHER" id="PTHR33181">
    <property type="entry name" value="OS01G0778500 PROTEIN"/>
    <property type="match status" value="1"/>
</dbReference>
<dbReference type="PANTHER" id="PTHR33181:SF54">
    <property type="entry name" value="OS05G0138000 PROTEIN"/>
    <property type="match status" value="1"/>
</dbReference>
<accession>A0A498I8L4</accession>
<evidence type="ECO:0000313" key="2">
    <source>
        <dbReference type="EMBL" id="RXH78552.1"/>
    </source>
</evidence>
<dbReference type="Proteomes" id="UP000290289">
    <property type="component" value="Chromosome 13"/>
</dbReference>
<name>A0A498I8L4_MALDO</name>
<protein>
    <submittedName>
        <fullName evidence="2">Uncharacterized protein</fullName>
    </submittedName>
</protein>
<sequence length="109" mass="11909">MYWLHKLRKALIALSATLKLRRSLGGGVAGGVGGERGGGIGGLLKLQDDVQMCGYEDVQIMWNMLSKAQHEEVVVSSPTTTTKPNKKRRHAKSPVLVRLETCSVEKAKH</sequence>
<gene>
    <name evidence="2" type="ORF">DVH24_002070</name>
</gene>
<dbReference type="AlphaFoldDB" id="A0A498I8L4"/>
<feature type="compositionally biased region" description="Low complexity" evidence="1">
    <location>
        <begin position="74"/>
        <end position="83"/>
    </location>
</feature>
<feature type="region of interest" description="Disordered" evidence="1">
    <location>
        <begin position="73"/>
        <end position="92"/>
    </location>
</feature>
<keyword evidence="3" id="KW-1185">Reference proteome</keyword>
<organism evidence="2 3">
    <name type="scientific">Malus domestica</name>
    <name type="common">Apple</name>
    <name type="synonym">Pyrus malus</name>
    <dbReference type="NCBI Taxonomy" id="3750"/>
    <lineage>
        <taxon>Eukaryota</taxon>
        <taxon>Viridiplantae</taxon>
        <taxon>Streptophyta</taxon>
        <taxon>Embryophyta</taxon>
        <taxon>Tracheophyta</taxon>
        <taxon>Spermatophyta</taxon>
        <taxon>Magnoliopsida</taxon>
        <taxon>eudicotyledons</taxon>
        <taxon>Gunneridae</taxon>
        <taxon>Pentapetalae</taxon>
        <taxon>rosids</taxon>
        <taxon>fabids</taxon>
        <taxon>Rosales</taxon>
        <taxon>Rosaceae</taxon>
        <taxon>Amygdaloideae</taxon>
        <taxon>Maleae</taxon>
        <taxon>Malus</taxon>
    </lineage>
</organism>
<proteinExistence type="predicted"/>
<dbReference type="EMBL" id="RDQH01000339">
    <property type="protein sequence ID" value="RXH78552.1"/>
    <property type="molecule type" value="Genomic_DNA"/>
</dbReference>
<evidence type="ECO:0000256" key="1">
    <source>
        <dbReference type="SAM" id="MobiDB-lite"/>
    </source>
</evidence>
<evidence type="ECO:0000313" key="3">
    <source>
        <dbReference type="Proteomes" id="UP000290289"/>
    </source>
</evidence>